<dbReference type="InterPro" id="IPR002490">
    <property type="entry name" value="V-ATPase_116kDa_su"/>
</dbReference>
<dbReference type="GO" id="GO:0007035">
    <property type="term" value="P:vacuolar acidification"/>
    <property type="evidence" value="ECO:0007669"/>
    <property type="project" value="TreeGrafter"/>
</dbReference>
<comment type="similarity">
    <text evidence="2 9">Belongs to the V-ATPase 116 kDa subunit family.</text>
</comment>
<evidence type="ECO:0000256" key="2">
    <source>
        <dbReference type="ARBA" id="ARBA00009904"/>
    </source>
</evidence>
<comment type="subcellular location">
    <subcellularLocation>
        <location evidence="1">Membrane</location>
        <topology evidence="1">Multi-pass membrane protein</topology>
    </subcellularLocation>
</comment>
<keyword evidence="7 9" id="KW-0406">Ion transport</keyword>
<dbReference type="GO" id="GO:0051117">
    <property type="term" value="F:ATPase binding"/>
    <property type="evidence" value="ECO:0007669"/>
    <property type="project" value="TreeGrafter"/>
</dbReference>
<keyword evidence="8 9" id="KW-0472">Membrane</keyword>
<protein>
    <recommendedName>
        <fullName evidence="9">V-type proton ATPase subunit a</fullName>
    </recommendedName>
</protein>
<evidence type="ECO:0000256" key="4">
    <source>
        <dbReference type="ARBA" id="ARBA00022692"/>
    </source>
</evidence>
<dbReference type="GO" id="GO:0005886">
    <property type="term" value="C:plasma membrane"/>
    <property type="evidence" value="ECO:0007669"/>
    <property type="project" value="TreeGrafter"/>
</dbReference>
<evidence type="ECO:0000256" key="1">
    <source>
        <dbReference type="ARBA" id="ARBA00004141"/>
    </source>
</evidence>
<evidence type="ECO:0000256" key="8">
    <source>
        <dbReference type="ARBA" id="ARBA00023136"/>
    </source>
</evidence>
<name>A0A1I7ZBV1_9BILA</name>
<dbReference type="PANTHER" id="PTHR11629">
    <property type="entry name" value="VACUOLAR PROTON ATPASES"/>
    <property type="match status" value="1"/>
</dbReference>
<evidence type="ECO:0000256" key="7">
    <source>
        <dbReference type="ARBA" id="ARBA00023065"/>
    </source>
</evidence>
<keyword evidence="10" id="KW-0175">Coiled coil</keyword>
<feature type="transmembrane region" description="Helical" evidence="9">
    <location>
        <begin position="546"/>
        <end position="564"/>
    </location>
</feature>
<keyword evidence="4 9" id="KW-0812">Transmembrane</keyword>
<evidence type="ECO:0000256" key="5">
    <source>
        <dbReference type="ARBA" id="ARBA00022781"/>
    </source>
</evidence>
<keyword evidence="5 9" id="KW-0375">Hydrogen ion transport</keyword>
<keyword evidence="3 9" id="KW-0813">Transport</keyword>
<dbReference type="GO" id="GO:0000220">
    <property type="term" value="C:vacuolar proton-transporting V-type ATPase, V0 domain"/>
    <property type="evidence" value="ECO:0007669"/>
    <property type="project" value="InterPro"/>
</dbReference>
<dbReference type="PIRSF" id="PIRSF001293">
    <property type="entry name" value="ATP6V0A1"/>
    <property type="match status" value="1"/>
</dbReference>
<keyword evidence="11" id="KW-1185">Reference proteome</keyword>
<evidence type="ECO:0000256" key="6">
    <source>
        <dbReference type="ARBA" id="ARBA00022989"/>
    </source>
</evidence>
<feature type="transmembrane region" description="Helical" evidence="9">
    <location>
        <begin position="808"/>
        <end position="833"/>
    </location>
</feature>
<evidence type="ECO:0000256" key="3">
    <source>
        <dbReference type="ARBA" id="ARBA00022448"/>
    </source>
</evidence>
<feature type="transmembrane region" description="Helical" evidence="9">
    <location>
        <begin position="576"/>
        <end position="603"/>
    </location>
</feature>
<evidence type="ECO:0000313" key="12">
    <source>
        <dbReference type="WBParaSite" id="L893_g24606.t1"/>
    </source>
</evidence>
<dbReference type="GO" id="GO:0046961">
    <property type="term" value="F:proton-transporting ATPase activity, rotational mechanism"/>
    <property type="evidence" value="ECO:0007669"/>
    <property type="project" value="InterPro"/>
</dbReference>
<dbReference type="Proteomes" id="UP000095287">
    <property type="component" value="Unplaced"/>
</dbReference>
<feature type="coiled-coil region" evidence="10">
    <location>
        <begin position="95"/>
        <end position="132"/>
    </location>
</feature>
<dbReference type="WBParaSite" id="L893_g24606.t1">
    <property type="protein sequence ID" value="L893_g24606.t1"/>
    <property type="gene ID" value="L893_g24606"/>
</dbReference>
<evidence type="ECO:0000256" key="9">
    <source>
        <dbReference type="RuleBase" id="RU361189"/>
    </source>
</evidence>
<dbReference type="PANTHER" id="PTHR11629:SF63">
    <property type="entry name" value="V-TYPE PROTON ATPASE SUBUNIT A"/>
    <property type="match status" value="1"/>
</dbReference>
<accession>A0A1I7ZBV1</accession>
<evidence type="ECO:0000256" key="10">
    <source>
        <dbReference type="SAM" id="Coils"/>
    </source>
</evidence>
<keyword evidence="6 9" id="KW-1133">Transmembrane helix</keyword>
<reference evidence="12" key="1">
    <citation type="submission" date="2016-11" db="UniProtKB">
        <authorList>
            <consortium name="WormBaseParasite"/>
        </authorList>
    </citation>
    <scope>IDENTIFICATION</scope>
</reference>
<organism evidence="11 12">
    <name type="scientific">Steinernema glaseri</name>
    <dbReference type="NCBI Taxonomy" id="37863"/>
    <lineage>
        <taxon>Eukaryota</taxon>
        <taxon>Metazoa</taxon>
        <taxon>Ecdysozoa</taxon>
        <taxon>Nematoda</taxon>
        <taxon>Chromadorea</taxon>
        <taxon>Rhabditida</taxon>
        <taxon>Tylenchina</taxon>
        <taxon>Panagrolaimomorpha</taxon>
        <taxon>Strongyloidoidea</taxon>
        <taxon>Steinernematidae</taxon>
        <taxon>Steinernema</taxon>
    </lineage>
</organism>
<evidence type="ECO:0000313" key="11">
    <source>
        <dbReference type="Proteomes" id="UP000095287"/>
    </source>
</evidence>
<feature type="transmembrane region" description="Helical" evidence="9">
    <location>
        <begin position="452"/>
        <end position="471"/>
    </location>
</feature>
<dbReference type="Pfam" id="PF01496">
    <property type="entry name" value="V_ATPase_I"/>
    <property type="match status" value="1"/>
</dbReference>
<feature type="transmembrane region" description="Helical" evidence="9">
    <location>
        <begin position="675"/>
        <end position="698"/>
    </location>
</feature>
<proteinExistence type="inferred from homology"/>
<dbReference type="InterPro" id="IPR026028">
    <property type="entry name" value="V-type_ATPase_116kDa_su_euka"/>
</dbReference>
<sequence>MGSLFRSEPMELCQMIIAQDTAFSCVAALGLQGLTQFKDTLPSSKRTSLRTFVVGIADVKTCLGYIEKEVKAIEPEIPIPDIETEDIEIPQPRSIANLESKAVDVVKTVEQLKESEAQLRKSLNEMSEYKHVLLKVDNFFQENLQEEARIEMSEEEDDSEQEESIALLQYTQTQRWFTAGVLDFSKKLAFERCLWRACKRTVFVRTAEIQEYFEDPFTGQQKKKCVFIVFFKGERIQDIVNRVCEGFKARQYPCPRTQKERRQAVFSTAARVDDLRIIIDSTVRHRHHVLTQASISLPKWLQDVFILKSVYNCLNLFKFVASRNYYVTECWIAKRDFKSVKEMLEEGVVKYKWAIHPVLNVLDEKTDPPTCNKTNKFTKIFQGIVDAYGTASYQEVNPAPFSIITFPFLFSLMFGDLGHGLIVLLAGLFLVLKEDQLEKKFRKSEILRMLLAGRYIILLMGFFSLYAGFLYNDILSKSFNLFGSSWTIPYNISEIDSWTTTRTEWVTLNPEFAYDHSRGPYLFGVDPIWNLAKNRLNFLNSMKMKMSVIIGVAQMTFGIFLSAFNHSHFKSPIDFFTSFIPQLVFLSSIFIYLCVQIILKWLFYWVKPATIFGQFYPGSYCAPSILVGLINMVMLKPRPLGFVKFVNGTDGASGYEELHGCYLNKWYPNQATVEMCLLSTAIACVPIMLFTKPLVFLWSQRRNKKQSAVEGEEGHAVDVESIELLAHPSDPVPPEEETPHEEGFGDVFVHQAIHTIEFVLGCVSHTASYLRLWALSLAHQQLSEVLWENLSHTAFGSGVDGFVGGVKLYFASMFFTALTFGILVGMEGLGAFLHTLRLHWVEFQSKFYRGLGHPFVPFSLKSILSDI</sequence>
<feature type="transmembrane region" description="Helical" evidence="9">
    <location>
        <begin position="408"/>
        <end position="432"/>
    </location>
</feature>
<comment type="function">
    <text evidence="9">Essential component of the vacuolar proton pump (V-ATPase), a multimeric enzyme that catalyzes the translocation of protons across the membranes. Required for assembly and activity of the V-ATPase.</text>
</comment>
<dbReference type="AlphaFoldDB" id="A0A1I7ZBV1"/>